<dbReference type="Proteomes" id="UP001497482">
    <property type="component" value="Chromosome 4"/>
</dbReference>
<sequence length="643" mass="68089">MSRGAGEEKEAECDVLLTGHGLWTPRKKAVQTRSYLWSYPVIPRHRPLQLGIQRFVGWEVMLFWGGFGVGWGLFGWGGVVGEFGFWGCWEGLGGVCGVWESGGDWGEVDILLVVWGFGVVGVLFRGGKLGGGGWGVGGLMVGGGSVDVGYGWGGGFGLVLGVVWCGLGVWGEMVGVLGIGRKEGVGCGWKKGGGYVERWVKVIEIGRGGWCWGGWVWLVGEGGLGCWIGMGIGVSFCVGRGLGGVWCLCLDLGVFFGVGFLGDCFWVMVCLGFYCGWVEGVGGLGFCVYLVLGGGVVVGWGFLGIFIILVGLCGGWVCYVGRMGGGVMCWVLGGGGGVVMWFVWCLVWCVGVGGGYVVWGLCWVVWFGLVRGVFLVMFFVWGWGVFFRGESGLVGWRVRGDLVLGVGLRGGVGNDRIGLLRIRGVVLGYGFVWVMWLGGVVGVWGGGVDVGFMGMEVVVGEGLWIFGGGYGGGGFMVVGKEEMRVREMEIGGREGGEGIGGGGDVGVGYDRVVGEGLKRNDGGWGGEGEGGGWGFEVVYGWVEGKGWGVREVWGVGGLGWDLEGELGFLVGGVVWCRVGGWGLLRLGGMVFDWRVCFCWWGVGGMEFGGWYFVFWEGGRGNCGMGGLGCGGWGWMVWKKIGLG</sequence>
<gene>
    <name evidence="2" type="ORF">KC01_LOCUS31609</name>
</gene>
<organism evidence="2 3">
    <name type="scientific">Knipowitschia caucasica</name>
    <name type="common">Caucasian dwarf goby</name>
    <name type="synonym">Pomatoschistus caucasicus</name>
    <dbReference type="NCBI Taxonomy" id="637954"/>
    <lineage>
        <taxon>Eukaryota</taxon>
        <taxon>Metazoa</taxon>
        <taxon>Chordata</taxon>
        <taxon>Craniata</taxon>
        <taxon>Vertebrata</taxon>
        <taxon>Euteleostomi</taxon>
        <taxon>Actinopterygii</taxon>
        <taxon>Neopterygii</taxon>
        <taxon>Teleostei</taxon>
        <taxon>Neoteleostei</taxon>
        <taxon>Acanthomorphata</taxon>
        <taxon>Gobiaria</taxon>
        <taxon>Gobiiformes</taxon>
        <taxon>Gobioidei</taxon>
        <taxon>Gobiidae</taxon>
        <taxon>Gobiinae</taxon>
        <taxon>Knipowitschia</taxon>
    </lineage>
</organism>
<evidence type="ECO:0000256" key="1">
    <source>
        <dbReference type="SAM" id="Phobius"/>
    </source>
</evidence>
<feature type="transmembrane region" description="Helical" evidence="1">
    <location>
        <begin position="110"/>
        <end position="127"/>
    </location>
</feature>
<protein>
    <submittedName>
        <fullName evidence="2">Uncharacterized protein</fullName>
    </submittedName>
</protein>
<feature type="transmembrane region" description="Helical" evidence="1">
    <location>
        <begin position="331"/>
        <end position="357"/>
    </location>
</feature>
<reference evidence="2 3" key="1">
    <citation type="submission" date="2024-04" db="EMBL/GenBank/DDBJ databases">
        <authorList>
            <person name="Waldvogel A.-M."/>
            <person name="Schoenle A."/>
        </authorList>
    </citation>
    <scope>NUCLEOTIDE SEQUENCE [LARGE SCALE GENOMIC DNA]</scope>
</reference>
<feature type="transmembrane region" description="Helical" evidence="1">
    <location>
        <begin position="148"/>
        <end position="170"/>
    </location>
</feature>
<feature type="transmembrane region" description="Helical" evidence="1">
    <location>
        <begin position="55"/>
        <end position="76"/>
    </location>
</feature>
<keyword evidence="1" id="KW-1133">Transmembrane helix</keyword>
<evidence type="ECO:0000313" key="3">
    <source>
        <dbReference type="Proteomes" id="UP001497482"/>
    </source>
</evidence>
<feature type="transmembrane region" description="Helical" evidence="1">
    <location>
        <begin position="286"/>
        <end position="319"/>
    </location>
</feature>
<evidence type="ECO:0000313" key="2">
    <source>
        <dbReference type="EMBL" id="CAL1604026.1"/>
    </source>
</evidence>
<dbReference type="AlphaFoldDB" id="A0AAV2LR27"/>
<feature type="transmembrane region" description="Helical" evidence="1">
    <location>
        <begin position="215"/>
        <end position="238"/>
    </location>
</feature>
<keyword evidence="1" id="KW-0812">Transmembrane</keyword>
<feature type="transmembrane region" description="Helical" evidence="1">
    <location>
        <begin position="245"/>
        <end position="274"/>
    </location>
</feature>
<name>A0AAV2LR27_KNICA</name>
<proteinExistence type="predicted"/>
<dbReference type="EMBL" id="OZ035826">
    <property type="protein sequence ID" value="CAL1604026.1"/>
    <property type="molecule type" value="Genomic_DNA"/>
</dbReference>
<keyword evidence="1" id="KW-0472">Membrane</keyword>
<feature type="transmembrane region" description="Helical" evidence="1">
    <location>
        <begin position="426"/>
        <end position="445"/>
    </location>
</feature>
<feature type="transmembrane region" description="Helical" evidence="1">
    <location>
        <begin position="363"/>
        <end position="387"/>
    </location>
</feature>
<keyword evidence="3" id="KW-1185">Reference proteome</keyword>
<feature type="transmembrane region" description="Helical" evidence="1">
    <location>
        <begin position="457"/>
        <end position="478"/>
    </location>
</feature>
<accession>A0AAV2LR27</accession>